<name>A0A942E8N5_9HYPH</name>
<keyword evidence="3" id="KW-1185">Reference proteome</keyword>
<dbReference type="GO" id="GO:0016746">
    <property type="term" value="F:acyltransferase activity"/>
    <property type="evidence" value="ECO:0007669"/>
    <property type="project" value="UniProtKB-KW"/>
</dbReference>
<evidence type="ECO:0000313" key="2">
    <source>
        <dbReference type="EMBL" id="MBS3850303.1"/>
    </source>
</evidence>
<comment type="caution">
    <text evidence="2">The sequence shown here is derived from an EMBL/GenBank/DDBJ whole genome shotgun (WGS) entry which is preliminary data.</text>
</comment>
<dbReference type="AlphaFoldDB" id="A0A942E8N5"/>
<dbReference type="Proteomes" id="UP000678281">
    <property type="component" value="Unassembled WGS sequence"/>
</dbReference>
<feature type="domain" description="BioF2-like acetyltransferase" evidence="1">
    <location>
        <begin position="203"/>
        <end position="348"/>
    </location>
</feature>
<dbReference type="Pfam" id="PF13480">
    <property type="entry name" value="Acetyltransf_6"/>
    <property type="match status" value="1"/>
</dbReference>
<keyword evidence="2" id="KW-0808">Transferase</keyword>
<dbReference type="Gene3D" id="3.40.630.30">
    <property type="match status" value="1"/>
</dbReference>
<organism evidence="2 3">
    <name type="scientific">Devosia litorisediminis</name>
    <dbReference type="NCBI Taxonomy" id="2829817"/>
    <lineage>
        <taxon>Bacteria</taxon>
        <taxon>Pseudomonadati</taxon>
        <taxon>Pseudomonadota</taxon>
        <taxon>Alphaproteobacteria</taxon>
        <taxon>Hyphomicrobiales</taxon>
        <taxon>Devosiaceae</taxon>
        <taxon>Devosia</taxon>
    </lineage>
</organism>
<evidence type="ECO:0000259" key="1">
    <source>
        <dbReference type="Pfam" id="PF13480"/>
    </source>
</evidence>
<dbReference type="SUPFAM" id="SSF55729">
    <property type="entry name" value="Acyl-CoA N-acyltransferases (Nat)"/>
    <property type="match status" value="1"/>
</dbReference>
<gene>
    <name evidence="2" type="ORF">KD146_16510</name>
</gene>
<dbReference type="EC" id="2.3.1.-" evidence="2"/>
<evidence type="ECO:0000313" key="3">
    <source>
        <dbReference type="Proteomes" id="UP000678281"/>
    </source>
</evidence>
<accession>A0A942E8N5</accession>
<keyword evidence="2" id="KW-0012">Acyltransferase</keyword>
<reference evidence="2" key="1">
    <citation type="submission" date="2021-04" db="EMBL/GenBank/DDBJ databases">
        <title>Devosia litorisediminis sp. nov., isolated from a sand dune.</title>
        <authorList>
            <person name="Park S."/>
            <person name="Yoon J.-H."/>
        </authorList>
    </citation>
    <scope>NUCLEOTIDE SEQUENCE</scope>
    <source>
        <strain evidence="2">BSSL-BM10</strain>
    </source>
</reference>
<dbReference type="RefSeq" id="WP_212659927.1">
    <property type="nucleotide sequence ID" value="NZ_JAGXTP010000003.1"/>
</dbReference>
<dbReference type="InterPro" id="IPR016181">
    <property type="entry name" value="Acyl_CoA_acyltransferase"/>
</dbReference>
<dbReference type="EMBL" id="JAGXTP010000003">
    <property type="protein sequence ID" value="MBS3850303.1"/>
    <property type="molecule type" value="Genomic_DNA"/>
</dbReference>
<proteinExistence type="predicted"/>
<protein>
    <submittedName>
        <fullName evidence="2">GNAT family N-acetyltransferase</fullName>
        <ecNumber evidence="2">2.3.1.-</ecNumber>
    </submittedName>
</protein>
<dbReference type="InterPro" id="IPR038740">
    <property type="entry name" value="BioF2-like_GNAT_dom"/>
</dbReference>
<sequence length="406" mass="44867">MTSLSALPRTNERRSGRPTLVLDTQAVHHDLRTEIINTRAGLELIAAQWEGLETQADGAVLFQSCGWARAVFDFETARGNDEFDPIIVTIFDGKRLLAVLPLERIRTRVRTVLAPIGHAFSQYSDVMVASGIEPAGAVARLLRAAIQAAPCDAVSFLKVRSDSVLARGMPADHIVTGTVQGAPYVALDAFSDFNRYFATIKPKTRKNMRNARNRLERDGAVCHQIAETTQDRLGVINRTLSGRAERLRDQGLTSRAFSDSAFTDFCQSLAGRQDIPVLAMSLHHKGEAIAEQWGFIHNQRYYAFVASRDFSNSDESPGKLHLGEVIRACADRGLRGADLMVPVMPYKRTWATETVTVKDYALPVTPRGLLVLNLWDRLLRPAVKHLVLNMPAGLRGLLMKLTGRGL</sequence>